<dbReference type="Gene3D" id="3.30.70.360">
    <property type="match status" value="1"/>
</dbReference>
<dbReference type="GO" id="GO:0019878">
    <property type="term" value="P:lysine biosynthetic process via aminoadipic acid"/>
    <property type="evidence" value="ECO:0007669"/>
    <property type="project" value="UniProtKB-UniRule"/>
</dbReference>
<dbReference type="GO" id="GO:0050897">
    <property type="term" value="F:cobalt ion binding"/>
    <property type="evidence" value="ECO:0007669"/>
    <property type="project" value="UniProtKB-UniRule"/>
</dbReference>
<keyword evidence="8" id="KW-0055">Arginine biosynthesis</keyword>
<comment type="pathway">
    <text evidence="8">Amino-acid biosynthesis; L-lysine biosynthesis via AAA pathway; L-lysine from L-alpha-aminoadipate (Thermus route): step 5/5.</text>
</comment>
<comment type="catalytic activity">
    <reaction evidence="8">
        <text>[amino-group carrier protein]-C-terminal-gamma-(L-lysyl)-L-glutamate + H2O = [amino-group carrier protein]-C-terminal-L-glutamate + L-lysine</text>
        <dbReference type="Rhea" id="RHEA:48684"/>
        <dbReference type="Rhea" id="RHEA-COMP:9693"/>
        <dbReference type="Rhea" id="RHEA-COMP:9715"/>
        <dbReference type="ChEBI" id="CHEBI:15377"/>
        <dbReference type="ChEBI" id="CHEBI:32551"/>
        <dbReference type="ChEBI" id="CHEBI:78525"/>
        <dbReference type="ChEBI" id="CHEBI:78526"/>
        <dbReference type="EC" id="3.5.1.130"/>
    </reaction>
</comment>
<dbReference type="EC" id="3.5.1.132" evidence="8"/>
<evidence type="ECO:0000313" key="10">
    <source>
        <dbReference type="EMBL" id="PUA31653.1"/>
    </source>
</evidence>
<dbReference type="EMBL" id="NDWU01000014">
    <property type="protein sequence ID" value="PUA31653.1"/>
    <property type="molecule type" value="Genomic_DNA"/>
</dbReference>
<dbReference type="UniPathway" id="UPA00068"/>
<feature type="binding site" evidence="8">
    <location>
        <position position="90"/>
    </location>
    <ligand>
        <name>Zn(2+)</name>
        <dbReference type="ChEBI" id="CHEBI:29105"/>
        <label>1</label>
    </ligand>
</feature>
<dbReference type="Gene3D" id="3.40.630.10">
    <property type="entry name" value="Zn peptidases"/>
    <property type="match status" value="1"/>
</dbReference>
<evidence type="ECO:0000259" key="9">
    <source>
        <dbReference type="Pfam" id="PF07687"/>
    </source>
</evidence>
<gene>
    <name evidence="8" type="primary">lysK</name>
    <name evidence="10" type="ORF">B9J98_05535</name>
</gene>
<keyword evidence="2 8" id="KW-0028">Amino-acid biosynthesis</keyword>
<evidence type="ECO:0000256" key="5">
    <source>
        <dbReference type="ARBA" id="ARBA00022833"/>
    </source>
</evidence>
<dbReference type="NCBIfam" id="NF001747">
    <property type="entry name" value="PRK00466.1"/>
    <property type="match status" value="1"/>
</dbReference>
<dbReference type="GO" id="GO:0016811">
    <property type="term" value="F:hydrolase activity, acting on carbon-nitrogen (but not peptide) bonds, in linear amides"/>
    <property type="evidence" value="ECO:0007669"/>
    <property type="project" value="UniProtKB-UniRule"/>
</dbReference>
<dbReference type="GO" id="GO:0042450">
    <property type="term" value="P:L-arginine biosynthetic process via ornithine"/>
    <property type="evidence" value="ECO:0007669"/>
    <property type="project" value="UniProtKB-UniRule"/>
</dbReference>
<feature type="binding site" evidence="8">
    <location>
        <position position="66"/>
    </location>
    <ligand>
        <name>Zn(2+)</name>
        <dbReference type="ChEBI" id="CHEBI:29105"/>
        <label>1</label>
    </ligand>
</feature>
<keyword evidence="6 8" id="KW-0457">Lysine biosynthesis</keyword>
<feature type="binding site" evidence="8">
    <location>
        <position position="90"/>
    </location>
    <ligand>
        <name>Zn(2+)</name>
        <dbReference type="ChEBI" id="CHEBI:29105"/>
        <label>2</label>
    </ligand>
</feature>
<dbReference type="InterPro" id="IPR010175">
    <property type="entry name" value="LysK"/>
</dbReference>
<feature type="domain" description="Peptidase M20 dimerisation" evidence="9">
    <location>
        <begin position="156"/>
        <end position="251"/>
    </location>
</feature>
<reference evidence="10 11" key="1">
    <citation type="submission" date="2017-04" db="EMBL/GenBank/DDBJ databases">
        <title>Draft Aigarchaeota genome from a New Zealand hot spring.</title>
        <authorList>
            <person name="Reysenbach A.-L."/>
            <person name="Donaho J.A."/>
            <person name="Gerhart J."/>
            <person name="Kelley J.F."/>
            <person name="Kouba K."/>
            <person name="Podar M."/>
            <person name="Stott M."/>
        </authorList>
    </citation>
    <scope>NUCLEOTIDE SEQUENCE [LARGE SCALE GENOMIC DNA]</scope>
    <source>
        <strain evidence="10">NZ13_MG1</strain>
    </source>
</reference>
<dbReference type="Pfam" id="PF01546">
    <property type="entry name" value="Peptidase_M20"/>
    <property type="match status" value="1"/>
</dbReference>
<accession>A0A2R7Y2G0</accession>
<dbReference type="GO" id="GO:0008270">
    <property type="term" value="F:zinc ion binding"/>
    <property type="evidence" value="ECO:0007669"/>
    <property type="project" value="UniProtKB-UniRule"/>
</dbReference>
<evidence type="ECO:0000256" key="4">
    <source>
        <dbReference type="ARBA" id="ARBA00022801"/>
    </source>
</evidence>
<evidence type="ECO:0000256" key="1">
    <source>
        <dbReference type="ARBA" id="ARBA00022490"/>
    </source>
</evidence>
<evidence type="ECO:0000256" key="7">
    <source>
        <dbReference type="ARBA" id="ARBA00023285"/>
    </source>
</evidence>
<dbReference type="Proteomes" id="UP000244066">
    <property type="component" value="Unassembled WGS sequence"/>
</dbReference>
<comment type="function">
    <text evidence="8">Catalyzes the release of L-lysine from [LysW]-gamma-L-lysine and the release of L-ornithine from [LysW]-L-ornithine.</text>
</comment>
<comment type="cofactor">
    <cofactor evidence="8">
        <name>Zn(2+)</name>
        <dbReference type="ChEBI" id="CHEBI:29105"/>
    </cofactor>
    <cofactor evidence="8">
        <name>Co(2+)</name>
        <dbReference type="ChEBI" id="CHEBI:48828"/>
    </cofactor>
    <text evidence="8">Binds 2 Zn(2+) or Co(2+) ions per subunit.</text>
</comment>
<organism evidence="10 11">
    <name type="scientific">Candidatus Terraquivivens tikiterensis</name>
    <dbReference type="NCBI Taxonomy" id="1980982"/>
    <lineage>
        <taxon>Archaea</taxon>
        <taxon>Nitrososphaerota</taxon>
        <taxon>Candidatus Wolframiiraptoraceae</taxon>
        <taxon>Candidatus Terraquivivens</taxon>
    </lineage>
</organism>
<dbReference type="InterPro" id="IPR011650">
    <property type="entry name" value="Peptidase_M20_dimer"/>
</dbReference>
<keyword evidence="3 8" id="KW-0479">Metal-binding</keyword>
<dbReference type="NCBIfam" id="TIGR01902">
    <property type="entry name" value="dapE-lys-deAc"/>
    <property type="match status" value="1"/>
</dbReference>
<evidence type="ECO:0000256" key="6">
    <source>
        <dbReference type="ARBA" id="ARBA00023154"/>
    </source>
</evidence>
<dbReference type="InterPro" id="IPR002933">
    <property type="entry name" value="Peptidase_M20"/>
</dbReference>
<dbReference type="EC" id="3.5.1.130" evidence="8"/>
<dbReference type="SUPFAM" id="SSF53187">
    <property type="entry name" value="Zn-dependent exopeptidases"/>
    <property type="match status" value="1"/>
</dbReference>
<comment type="caution">
    <text evidence="10">The sequence shown here is derived from an EMBL/GenBank/DDBJ whole genome shotgun (WGS) entry which is preliminary data.</text>
</comment>
<dbReference type="InterPro" id="IPR036264">
    <property type="entry name" value="Bact_exopeptidase_dim_dom"/>
</dbReference>
<comment type="subcellular location">
    <subcellularLocation>
        <location evidence="8">Cytoplasm</location>
    </subcellularLocation>
</comment>
<dbReference type="HAMAP" id="MF_01120">
    <property type="entry name" value="LysK"/>
    <property type="match status" value="1"/>
</dbReference>
<comment type="pathway">
    <text evidence="8">Amino-acid biosynthesis; L-arginine biosynthesis.</text>
</comment>
<dbReference type="PANTHER" id="PTHR43808">
    <property type="entry name" value="ACETYLORNITHINE DEACETYLASE"/>
    <property type="match status" value="1"/>
</dbReference>
<dbReference type="UniPathway" id="UPA00033">
    <property type="reaction ID" value="UER00039"/>
</dbReference>
<keyword evidence="4 8" id="KW-0378">Hydrolase</keyword>
<name>A0A2R7Y2G0_9ARCH</name>
<evidence type="ECO:0000313" key="11">
    <source>
        <dbReference type="Proteomes" id="UP000244066"/>
    </source>
</evidence>
<protein>
    <recommendedName>
        <fullName evidence="8">Putative [LysW]-lysine/[LysW]-ornithine hydrolase</fullName>
        <ecNumber evidence="8">3.5.1.130</ecNumber>
        <ecNumber evidence="8">3.5.1.132</ecNumber>
    </recommendedName>
</protein>
<dbReference type="InterPro" id="IPR050072">
    <property type="entry name" value="Peptidase_M20A"/>
</dbReference>
<sequence length="354" mass="38401">MTSVNEVRDMLIRILDTYTPSGEEWRLHEPLREICSRLGYESYGVDEVGSFIAEYGSGKTILLATHMDTVPGRLEVKASNDEVWGRGAVDAKGPLMAMLIGAAKAKSSVKGARVVVACLIDEEREGKGANHLVNSGFRADHIIIGEPTGTTGVAIGYRGSLTVKVSASASGGHSSAPYMGESALEKLFALWEEIKHNFSGRGYEETSVCITVLEAGDWPTKLPEFARAIINVRIPYNVLSKQILSKLEELCWEHGCELSVLERTEPVKVSLSSPVPRSLIRSILRVGLKPKVVMKTGTSDMNVMYRISSDIAAYGPGDSLLAHTTLEKISIRDVMTAAEVYKNCIVELASASQA</sequence>
<feature type="active site" evidence="8">
    <location>
        <position position="68"/>
    </location>
</feature>
<feature type="active site" description="Proton acceptor" evidence="8">
    <location>
        <position position="122"/>
    </location>
</feature>
<feature type="binding site" evidence="8">
    <location>
        <position position="146"/>
    </location>
    <ligand>
        <name>Zn(2+)</name>
        <dbReference type="ChEBI" id="CHEBI:29105"/>
        <label>1</label>
    </ligand>
</feature>
<comment type="catalytic activity">
    <reaction evidence="8">
        <text>[amino-group carrier protein]-C-terminal-gamma-(L-ornithyl)-L-glutamate + H2O = [amino-group carrier protein]-C-terminal-L-glutamate + L-ornithine</text>
        <dbReference type="Rhea" id="RHEA:52676"/>
        <dbReference type="Rhea" id="RHEA-COMP:9693"/>
        <dbReference type="Rhea" id="RHEA-COMP:13328"/>
        <dbReference type="ChEBI" id="CHEBI:15377"/>
        <dbReference type="ChEBI" id="CHEBI:46911"/>
        <dbReference type="ChEBI" id="CHEBI:78525"/>
        <dbReference type="ChEBI" id="CHEBI:136763"/>
        <dbReference type="EC" id="3.5.1.132"/>
    </reaction>
</comment>
<comment type="similarity">
    <text evidence="8">Belongs to the peptidase M20A family. LysK subfamily.</text>
</comment>
<evidence type="ECO:0000256" key="8">
    <source>
        <dbReference type="HAMAP-Rule" id="MF_01120"/>
    </source>
</evidence>
<dbReference type="PANTHER" id="PTHR43808:SF28">
    <property type="entry name" value="[LYSW]-LYSINE_[LYSW]-ORNITHINE HYDROLASE"/>
    <property type="match status" value="1"/>
</dbReference>
<dbReference type="SUPFAM" id="SSF55031">
    <property type="entry name" value="Bacterial exopeptidase dimerisation domain"/>
    <property type="match status" value="1"/>
</dbReference>
<evidence type="ECO:0000256" key="2">
    <source>
        <dbReference type="ARBA" id="ARBA00022605"/>
    </source>
</evidence>
<keyword evidence="5 8" id="KW-0862">Zinc</keyword>
<evidence type="ECO:0000256" key="3">
    <source>
        <dbReference type="ARBA" id="ARBA00022723"/>
    </source>
</evidence>
<feature type="binding site" evidence="8">
    <location>
        <position position="123"/>
    </location>
    <ligand>
        <name>Zn(2+)</name>
        <dbReference type="ChEBI" id="CHEBI:29105"/>
        <label>2</label>
    </ligand>
</feature>
<feature type="binding site" evidence="8">
    <location>
        <position position="323"/>
    </location>
    <ligand>
        <name>Zn(2+)</name>
        <dbReference type="ChEBI" id="CHEBI:29105"/>
        <label>2</label>
    </ligand>
</feature>
<dbReference type="AlphaFoldDB" id="A0A2R7Y2G0"/>
<dbReference type="GO" id="GO:0005737">
    <property type="term" value="C:cytoplasm"/>
    <property type="evidence" value="ECO:0007669"/>
    <property type="project" value="UniProtKB-SubCell"/>
</dbReference>
<proteinExistence type="inferred from homology"/>
<keyword evidence="1 8" id="KW-0963">Cytoplasm</keyword>
<dbReference type="Pfam" id="PF07687">
    <property type="entry name" value="M20_dimer"/>
    <property type="match status" value="1"/>
</dbReference>
<keyword evidence="7 8" id="KW-0170">Cobalt</keyword>